<dbReference type="GO" id="GO:0015108">
    <property type="term" value="F:chloride transmembrane transporter activity"/>
    <property type="evidence" value="ECO:0007669"/>
    <property type="project" value="InterPro"/>
</dbReference>
<dbReference type="GO" id="GO:0016020">
    <property type="term" value="C:membrane"/>
    <property type="evidence" value="ECO:0007669"/>
    <property type="project" value="UniProtKB-SubCell"/>
</dbReference>
<feature type="transmembrane region" description="Helical" evidence="5">
    <location>
        <begin position="221"/>
        <end position="244"/>
    </location>
</feature>
<organism evidence="6 7">
    <name type="scientific">Heyndrickxia coagulans</name>
    <name type="common">Weizmannia coagulans</name>
    <dbReference type="NCBI Taxonomy" id="1398"/>
    <lineage>
        <taxon>Bacteria</taxon>
        <taxon>Bacillati</taxon>
        <taxon>Bacillota</taxon>
        <taxon>Bacilli</taxon>
        <taxon>Bacillales</taxon>
        <taxon>Bacillaceae</taxon>
        <taxon>Heyndrickxia</taxon>
    </lineage>
</organism>
<feature type="transmembrane region" description="Helical" evidence="5">
    <location>
        <begin position="265"/>
        <end position="285"/>
    </location>
</feature>
<dbReference type="Gene3D" id="1.10.3080.10">
    <property type="entry name" value="Clc chloride channel"/>
    <property type="match status" value="1"/>
</dbReference>
<gene>
    <name evidence="6" type="ORF">HMPREF3213_03816</name>
</gene>
<dbReference type="AlphaFoldDB" id="A0A133KA69"/>
<evidence type="ECO:0000256" key="3">
    <source>
        <dbReference type="ARBA" id="ARBA00022989"/>
    </source>
</evidence>
<protein>
    <submittedName>
        <fullName evidence="6">Chloride transporter, ClC family</fullName>
    </submittedName>
</protein>
<dbReference type="EMBL" id="LRPN01000202">
    <property type="protein sequence ID" value="KWZ76466.1"/>
    <property type="molecule type" value="Genomic_DNA"/>
</dbReference>
<dbReference type="PRINTS" id="PR00762">
    <property type="entry name" value="CLCHANNEL"/>
</dbReference>
<accession>A0A133KA69</accession>
<evidence type="ECO:0000256" key="1">
    <source>
        <dbReference type="ARBA" id="ARBA00004141"/>
    </source>
</evidence>
<comment type="subcellular location">
    <subcellularLocation>
        <location evidence="1">Membrane</location>
        <topology evidence="1">Multi-pass membrane protein</topology>
    </subcellularLocation>
</comment>
<feature type="transmembrane region" description="Helical" evidence="5">
    <location>
        <begin position="380"/>
        <end position="400"/>
    </location>
</feature>
<keyword evidence="3 5" id="KW-1133">Transmembrane helix</keyword>
<feature type="transmembrane region" description="Helical" evidence="5">
    <location>
        <begin position="338"/>
        <end position="360"/>
    </location>
</feature>
<dbReference type="InterPro" id="IPR014743">
    <property type="entry name" value="Cl-channel_core"/>
</dbReference>
<feature type="transmembrane region" description="Helical" evidence="5">
    <location>
        <begin position="59"/>
        <end position="78"/>
    </location>
</feature>
<dbReference type="InterPro" id="IPR001807">
    <property type="entry name" value="ClC"/>
</dbReference>
<dbReference type="PANTHER" id="PTHR43427:SF12">
    <property type="entry name" value="CHLORIDE TRANSPORTER"/>
    <property type="match status" value="1"/>
</dbReference>
<dbReference type="InterPro" id="IPR050368">
    <property type="entry name" value="ClC-type_chloride_channel"/>
</dbReference>
<feature type="transmembrane region" description="Helical" evidence="5">
    <location>
        <begin position="151"/>
        <end position="175"/>
    </location>
</feature>
<dbReference type="Pfam" id="PF00654">
    <property type="entry name" value="Voltage_CLC"/>
    <property type="match status" value="1"/>
</dbReference>
<dbReference type="PANTHER" id="PTHR43427">
    <property type="entry name" value="CHLORIDE CHANNEL PROTEIN CLC-E"/>
    <property type="match status" value="1"/>
</dbReference>
<reference evidence="7" key="1">
    <citation type="submission" date="2016-01" db="EMBL/GenBank/DDBJ databases">
        <authorList>
            <person name="Mitreva M."/>
            <person name="Pepin K.H."/>
            <person name="Mihindukulasuriya K.A."/>
            <person name="Fulton R."/>
            <person name="Fronick C."/>
            <person name="O'Laughlin M."/>
            <person name="Miner T."/>
            <person name="Herter B."/>
            <person name="Rosa B.A."/>
            <person name="Cordes M."/>
            <person name="Tomlinson C."/>
            <person name="Wollam A."/>
            <person name="Palsikar V.B."/>
            <person name="Mardis E.R."/>
            <person name="Wilson R.K."/>
        </authorList>
    </citation>
    <scope>NUCLEOTIDE SEQUENCE [LARGE SCALE GENOMIC DNA]</scope>
    <source>
        <strain evidence="7">GED7749B</strain>
    </source>
</reference>
<evidence type="ECO:0000256" key="2">
    <source>
        <dbReference type="ARBA" id="ARBA00022692"/>
    </source>
</evidence>
<name>A0A133KA69_HEYCO</name>
<dbReference type="SUPFAM" id="SSF81340">
    <property type="entry name" value="Clc chloride channel"/>
    <property type="match status" value="1"/>
</dbReference>
<sequence length="449" mass="47750">MQEWENVNQMKYIEPAVMFITMIVYVAIAVLIGIVAGTTVGLFLKALNFLSGKTGALPVPYKMLLLPVGGLLNGLLLYKMKPGAPSAIAAVHSEGEPPFDRSFPVKYLAALITLVSGGSAGKFGPSAHFAGSLAAWIGKIFHIQPFLRAQLIVCGISAAFASLFGAPVAAAVFGLEVLAIGSIRHQFLFPSAVSGIAAFEVNKRLLHTPYEYFTIHAMPSFSVLLLLKVAALGMICGLAGWLFVESIEQGGRLFSVVREKLHLPFFLMPCVGGMLIAVALLIFPADFLGLSLPLLDKAMHGGHVGFFAFLWKILFVAVTLGSGFYGGTFTPQLVIGSAAGNAFAGLLGMNPVLGAAAGMLAVVSAASNTPVSAVLLGYELYGHVTGMYMLAACIAGYLIIGHRSVYRDQLVYDPKSLWVQLEPGVELRKESIRLSSGTSNQTGRFHLPW</sequence>
<dbReference type="PATRIC" id="fig|1398.22.peg.3820"/>
<evidence type="ECO:0000256" key="4">
    <source>
        <dbReference type="ARBA" id="ARBA00023136"/>
    </source>
</evidence>
<proteinExistence type="predicted"/>
<feature type="transmembrane region" description="Helical" evidence="5">
    <location>
        <begin position="12"/>
        <end position="39"/>
    </location>
</feature>
<keyword evidence="4 5" id="KW-0472">Membrane</keyword>
<keyword evidence="2 5" id="KW-0812">Transmembrane</keyword>
<evidence type="ECO:0000313" key="7">
    <source>
        <dbReference type="Proteomes" id="UP000070376"/>
    </source>
</evidence>
<comment type="caution">
    <text evidence="6">The sequence shown here is derived from an EMBL/GenBank/DDBJ whole genome shotgun (WGS) entry which is preliminary data.</text>
</comment>
<dbReference type="Proteomes" id="UP000070376">
    <property type="component" value="Unassembled WGS sequence"/>
</dbReference>
<evidence type="ECO:0000256" key="5">
    <source>
        <dbReference type="SAM" id="Phobius"/>
    </source>
</evidence>
<evidence type="ECO:0000313" key="6">
    <source>
        <dbReference type="EMBL" id="KWZ76466.1"/>
    </source>
</evidence>
<feature type="transmembrane region" description="Helical" evidence="5">
    <location>
        <begin position="305"/>
        <end position="326"/>
    </location>
</feature>